<reference evidence="2 3" key="1">
    <citation type="journal article" date="2020" name="Arch. Microbiol.">
        <title>Bradyrhizobium campsiandrae sp. nov., a nitrogen-fixing bacterial strain isolated from a native leguminous tree from the Amazon adapted to flooded conditions.</title>
        <authorList>
            <person name="Cabral Michel D."/>
            <person name="Martins da Costa E."/>
            <person name="Azarias Guimaraes A."/>
            <person name="Soares de Carvalho T."/>
            <person name="Santos de Castro Caputo P."/>
            <person name="Willems A."/>
            <person name="de Souza Moreira F.M."/>
        </authorList>
    </citation>
    <scope>NUCLEOTIDE SEQUENCE [LARGE SCALE GENOMIC DNA]</scope>
    <source>
        <strain evidence="3">INPA 384B</strain>
    </source>
</reference>
<dbReference type="RefSeq" id="WP_188098710.1">
    <property type="nucleotide sequence ID" value="NZ_JAANIH010000010.1"/>
</dbReference>
<dbReference type="EMBL" id="JAATTO010000009">
    <property type="protein sequence ID" value="MBC9978218.1"/>
    <property type="molecule type" value="Genomic_DNA"/>
</dbReference>
<keyword evidence="1" id="KW-0732">Signal</keyword>
<dbReference type="Proteomes" id="UP000639516">
    <property type="component" value="Unassembled WGS sequence"/>
</dbReference>
<evidence type="ECO:0000313" key="2">
    <source>
        <dbReference type="EMBL" id="MBC9978218.1"/>
    </source>
</evidence>
<evidence type="ECO:0000313" key="3">
    <source>
        <dbReference type="Proteomes" id="UP000639516"/>
    </source>
</evidence>
<proteinExistence type="predicted"/>
<sequence length="161" mass="17711">MFGLKPTMSALLLAGSLSATSAAYARGGFASENPLAAEHIEALPPQIQRKLSARARVCGNKAAAAHYFSVTIATTGQRFISLHFEDFVCQNRATVCKGDLCLHEVYLESRGRHRLVFSAHARDLKMVDDDNAIELEVNGGFLRGRYRWNGGRFVRVTIGKE</sequence>
<keyword evidence="3" id="KW-1185">Reference proteome</keyword>
<evidence type="ECO:0000256" key="1">
    <source>
        <dbReference type="SAM" id="SignalP"/>
    </source>
</evidence>
<feature type="signal peptide" evidence="1">
    <location>
        <begin position="1"/>
        <end position="25"/>
    </location>
</feature>
<protein>
    <recommendedName>
        <fullName evidence="4">Lipoprotein</fullName>
    </recommendedName>
</protein>
<gene>
    <name evidence="2" type="ORF">HA482_08310</name>
</gene>
<organism evidence="2 3">
    <name type="scientific">Bradyrhizobium campsiandrae</name>
    <dbReference type="NCBI Taxonomy" id="1729892"/>
    <lineage>
        <taxon>Bacteria</taxon>
        <taxon>Pseudomonadati</taxon>
        <taxon>Pseudomonadota</taxon>
        <taxon>Alphaproteobacteria</taxon>
        <taxon>Hyphomicrobiales</taxon>
        <taxon>Nitrobacteraceae</taxon>
        <taxon>Bradyrhizobium</taxon>
    </lineage>
</organism>
<comment type="caution">
    <text evidence="2">The sequence shown here is derived from an EMBL/GenBank/DDBJ whole genome shotgun (WGS) entry which is preliminary data.</text>
</comment>
<feature type="chain" id="PRO_5046147194" description="Lipoprotein" evidence="1">
    <location>
        <begin position="26"/>
        <end position="161"/>
    </location>
</feature>
<name>A0ABR7U2H3_9BRAD</name>
<accession>A0ABR7U2H3</accession>
<evidence type="ECO:0008006" key="4">
    <source>
        <dbReference type="Google" id="ProtNLM"/>
    </source>
</evidence>